<dbReference type="PANTHER" id="PTHR47371">
    <property type="entry name" value="LIPOTEICHOIC ACID SYNTHASE"/>
    <property type="match status" value="1"/>
</dbReference>
<accession>A0A4Q1JNT6</accession>
<feature type="active site" evidence="6">
    <location>
        <position position="327"/>
    </location>
</feature>
<evidence type="ECO:0000256" key="8">
    <source>
        <dbReference type="PIRSR" id="PIRSR005091-3"/>
    </source>
</evidence>
<keyword evidence="5 9" id="KW-0472">Membrane</keyword>
<dbReference type="Gene3D" id="3.30.1120.80">
    <property type="match status" value="1"/>
</dbReference>
<dbReference type="Proteomes" id="UP000289703">
    <property type="component" value="Unassembled WGS sequence"/>
</dbReference>
<evidence type="ECO:0000256" key="3">
    <source>
        <dbReference type="ARBA" id="ARBA00022692"/>
    </source>
</evidence>
<evidence type="ECO:0000256" key="9">
    <source>
        <dbReference type="SAM" id="Phobius"/>
    </source>
</evidence>
<keyword evidence="12" id="KW-1185">Reference proteome</keyword>
<dbReference type="Pfam" id="PF00884">
    <property type="entry name" value="Sulfatase"/>
    <property type="match status" value="1"/>
</dbReference>
<proteinExistence type="predicted"/>
<gene>
    <name evidence="11" type="ORF">EO244_05830</name>
</gene>
<feature type="transmembrane region" description="Helical" evidence="9">
    <location>
        <begin position="88"/>
        <end position="112"/>
    </location>
</feature>
<keyword evidence="3 9" id="KW-0812">Transmembrane</keyword>
<feature type="binding site" evidence="8">
    <location>
        <position position="498"/>
    </location>
    <ligand>
        <name>Mn(2+)</name>
        <dbReference type="ChEBI" id="CHEBI:29035"/>
    </ligand>
</feature>
<dbReference type="GO" id="GO:0005886">
    <property type="term" value="C:plasma membrane"/>
    <property type="evidence" value="ECO:0007669"/>
    <property type="project" value="UniProtKB-SubCell"/>
</dbReference>
<comment type="caution">
    <text evidence="11">The sequence shown here is derived from an EMBL/GenBank/DDBJ whole genome shotgun (WGS) entry which is preliminary data.</text>
</comment>
<feature type="transmembrane region" description="Helical" evidence="9">
    <location>
        <begin position="181"/>
        <end position="197"/>
    </location>
</feature>
<dbReference type="InterPro" id="IPR050448">
    <property type="entry name" value="OpgB/LTA_synthase_biosynth"/>
</dbReference>
<evidence type="ECO:0000256" key="2">
    <source>
        <dbReference type="ARBA" id="ARBA00022475"/>
    </source>
</evidence>
<evidence type="ECO:0000256" key="7">
    <source>
        <dbReference type="PIRSR" id="PIRSR005091-2"/>
    </source>
</evidence>
<dbReference type="CDD" id="cd16015">
    <property type="entry name" value="LTA_synthase"/>
    <property type="match status" value="1"/>
</dbReference>
<dbReference type="InterPro" id="IPR012160">
    <property type="entry name" value="LtaS-like"/>
</dbReference>
<dbReference type="OrthoDB" id="9777768at2"/>
<comment type="subcellular location">
    <subcellularLocation>
        <location evidence="1">Cell membrane</location>
        <topology evidence="1">Multi-pass membrane protein</topology>
    </subcellularLocation>
</comment>
<evidence type="ECO:0000256" key="4">
    <source>
        <dbReference type="ARBA" id="ARBA00022989"/>
    </source>
</evidence>
<keyword evidence="4 9" id="KW-1133">Transmembrane helix</keyword>
<dbReference type="InterPro" id="IPR000917">
    <property type="entry name" value="Sulfatase_N"/>
</dbReference>
<dbReference type="EMBL" id="SAXA01000004">
    <property type="protein sequence ID" value="RXQ95827.1"/>
    <property type="molecule type" value="Genomic_DNA"/>
</dbReference>
<name>A0A4Q1JNT6_9BACT</name>
<keyword evidence="7" id="KW-0479">Metal-binding</keyword>
<keyword evidence="2" id="KW-1003">Cell membrane</keyword>
<keyword evidence="7" id="KW-0464">Manganese</keyword>
<feature type="binding site" evidence="8">
    <location>
        <position position="497"/>
    </location>
    <ligand>
        <name>Mn(2+)</name>
        <dbReference type="ChEBI" id="CHEBI:29035"/>
    </ligand>
</feature>
<evidence type="ECO:0000256" key="6">
    <source>
        <dbReference type="PIRSR" id="PIRSR005091-1"/>
    </source>
</evidence>
<evidence type="ECO:0000313" key="12">
    <source>
        <dbReference type="Proteomes" id="UP000289703"/>
    </source>
</evidence>
<sequence>MRFKNILQSRYGGLLLFSLIFITLSFLIRTILLIGDFQNTDPGLIHIFQIYLYGLFYDLVTISYFIIPFVFYLLIVPDRIFSSKIHKWISYVFFIITIGILVFSGIGEWFFWEEFSVRYNFIAVDYLVYTHEVISNIRESYPMPIIILGMLLLSASIFALVKKHFDKSINSESRFVSRLKLSLILWLIPLLAFYSVNKSTAEIMDNTYSNELAHNGIYQIFSAFRNNELDYKAFYKTIDNKEAFSHLRQLLKTSNSEFVSDDVFDITRQITYTGENKHYNVMLITVESLSASFFTRFGNTNNITPNLDSIALQSLFFTNFYATGTRTVRGMEALTLSLPPTPGFSIVKRPHNENMFTLGNVLKSKGYANNFIYAGNGYFDNMNYFFGNSGYDIIDHKDFSSDEITFENAWGVCDEDLFAKATQVADSLYKKGQPFHNFIMTTSNHRPYTYPEGRIDIPSHSGRNGAVKYTDYAIAKFFREAKKHPWFENTIFVVVADHCASSAGKTSLPIKKYHIPLIVYAPAIITPGENTTLASQIDFAPTILGLLNMDYKSKFFGKDILLDQPNRALLGTYQKIGLLQHNQLTLQVPTKRTEAFQVDNLEQQTTKLNQEELRDAITYYQTASYLFHNKLYNFTEE</sequence>
<dbReference type="InterPro" id="IPR017850">
    <property type="entry name" value="Alkaline_phosphatase_core_sf"/>
</dbReference>
<dbReference type="SUPFAM" id="SSF53649">
    <property type="entry name" value="Alkaline phosphatase-like"/>
    <property type="match status" value="1"/>
</dbReference>
<evidence type="ECO:0000256" key="5">
    <source>
        <dbReference type="ARBA" id="ARBA00023136"/>
    </source>
</evidence>
<dbReference type="Gene3D" id="3.40.720.10">
    <property type="entry name" value="Alkaline Phosphatase, subunit A"/>
    <property type="match status" value="1"/>
</dbReference>
<protein>
    <submittedName>
        <fullName evidence="11">Alkaline phosphatase family protein</fullName>
    </submittedName>
</protein>
<feature type="transmembrane region" description="Helical" evidence="9">
    <location>
        <begin position="12"/>
        <end position="35"/>
    </location>
</feature>
<evidence type="ECO:0000313" key="11">
    <source>
        <dbReference type="EMBL" id="RXQ95827.1"/>
    </source>
</evidence>
<organism evidence="11 12">
    <name type="scientific">Ancylomarina salipaludis</name>
    <dbReference type="NCBI Taxonomy" id="2501299"/>
    <lineage>
        <taxon>Bacteria</taxon>
        <taxon>Pseudomonadati</taxon>
        <taxon>Bacteroidota</taxon>
        <taxon>Bacteroidia</taxon>
        <taxon>Marinilabiliales</taxon>
        <taxon>Marinifilaceae</taxon>
        <taxon>Ancylomarina</taxon>
    </lineage>
</organism>
<dbReference type="RefSeq" id="WP_129253720.1">
    <property type="nucleotide sequence ID" value="NZ_SAXA01000004.1"/>
</dbReference>
<feature type="transmembrane region" description="Helical" evidence="9">
    <location>
        <begin position="55"/>
        <end position="76"/>
    </location>
</feature>
<dbReference type="PIRSF" id="PIRSF005091">
    <property type="entry name" value="Mmb_sulf_HI1246"/>
    <property type="match status" value="1"/>
</dbReference>
<dbReference type="PANTHER" id="PTHR47371:SF3">
    <property type="entry name" value="PHOSPHOGLYCEROL TRANSFERASE I"/>
    <property type="match status" value="1"/>
</dbReference>
<feature type="binding site" evidence="7">
    <location>
        <position position="445"/>
    </location>
    <ligand>
        <name>substrate</name>
    </ligand>
</feature>
<feature type="transmembrane region" description="Helical" evidence="9">
    <location>
        <begin position="141"/>
        <end position="161"/>
    </location>
</feature>
<reference evidence="11 12" key="1">
    <citation type="submission" date="2019-01" db="EMBL/GenBank/DDBJ databases">
        <title>Ancylomarina salipaludis sp. nov., isolated from a salt marsh.</title>
        <authorList>
            <person name="Yoon J.-H."/>
        </authorList>
    </citation>
    <scope>NUCLEOTIDE SEQUENCE [LARGE SCALE GENOMIC DNA]</scope>
    <source>
        <strain evidence="11 12">SHSM-M15</strain>
    </source>
</reference>
<evidence type="ECO:0000259" key="10">
    <source>
        <dbReference type="Pfam" id="PF00884"/>
    </source>
</evidence>
<dbReference type="GO" id="GO:0046872">
    <property type="term" value="F:metal ion binding"/>
    <property type="evidence" value="ECO:0007669"/>
    <property type="project" value="UniProtKB-KW"/>
</dbReference>
<feature type="binding site" evidence="8">
    <location>
        <position position="327"/>
    </location>
    <ligand>
        <name>Mn(2+)</name>
        <dbReference type="ChEBI" id="CHEBI:29035"/>
    </ligand>
</feature>
<feature type="binding site" evidence="8">
    <location>
        <position position="287"/>
    </location>
    <ligand>
        <name>Mn(2+)</name>
        <dbReference type="ChEBI" id="CHEBI:29035"/>
    </ligand>
</feature>
<dbReference type="AlphaFoldDB" id="A0A4Q1JNT6"/>
<feature type="domain" description="Sulfatase N-terminal" evidence="10">
    <location>
        <begin position="280"/>
        <end position="548"/>
    </location>
</feature>
<evidence type="ECO:0000256" key="1">
    <source>
        <dbReference type="ARBA" id="ARBA00004651"/>
    </source>
</evidence>